<evidence type="ECO:0000313" key="2">
    <source>
        <dbReference type="Proteomes" id="UP001364695"/>
    </source>
</evidence>
<proteinExistence type="predicted"/>
<sequence>MTDTASPTAARVRLLMAHPGLRQSRANAALWQATAALDAAGIDRCDLYAQYPDYDIDVAQEQAALEAAHTLVWQYPIHWYGLPPLLQLWLDEVLTYGWAYGPGGQALAGKRLQLIVTAGGTPQAYSAQGTHGRAFEDFLAPAQATARLCGMLWQPPLLLLDAHREPLQPWIARCLDALQLPSASAKD</sequence>
<dbReference type="Proteomes" id="UP001364695">
    <property type="component" value="Unassembled WGS sequence"/>
</dbReference>
<evidence type="ECO:0000313" key="1">
    <source>
        <dbReference type="EMBL" id="MEJ7137356.1"/>
    </source>
</evidence>
<organism evidence="1 2">
    <name type="scientific">Amphibiibacter pelophylacis</name>
    <dbReference type="NCBI Taxonomy" id="1799477"/>
    <lineage>
        <taxon>Bacteria</taxon>
        <taxon>Pseudomonadati</taxon>
        <taxon>Pseudomonadota</taxon>
        <taxon>Betaproteobacteria</taxon>
        <taxon>Burkholderiales</taxon>
        <taxon>Sphaerotilaceae</taxon>
        <taxon>Amphibiibacter</taxon>
    </lineage>
</organism>
<comment type="caution">
    <text evidence="1">The sequence shown here is derived from an EMBL/GenBank/DDBJ whole genome shotgun (WGS) entry which is preliminary data.</text>
</comment>
<dbReference type="EMBL" id="JAWDIE010000003">
    <property type="protein sequence ID" value="MEJ7137356.1"/>
    <property type="molecule type" value="Genomic_DNA"/>
</dbReference>
<accession>A0ACC6NZE2</accession>
<gene>
    <name evidence="1" type="ORF">RV045_02780</name>
</gene>
<keyword evidence="2" id="KW-1185">Reference proteome</keyword>
<protein>
    <submittedName>
        <fullName evidence="1">NAD(P)H-dependent oxidoreductase</fullName>
    </submittedName>
</protein>
<reference evidence="1" key="1">
    <citation type="submission" date="2023-10" db="EMBL/GenBank/DDBJ databases">
        <title>Amphibacter perezi, gen. nov., sp. nov. a novel taxa of the family Comamonadaceae, class Betaproteobacteria isolated from the skin microbiota of Pelophylax perezi from different populations.</title>
        <authorList>
            <person name="Costa S."/>
            <person name="Proenca D.N."/>
            <person name="Lopes I."/>
            <person name="Morais P.V."/>
        </authorList>
    </citation>
    <scope>NUCLEOTIDE SEQUENCE</scope>
    <source>
        <strain evidence="1">SL12-8</strain>
    </source>
</reference>
<name>A0ACC6NZE2_9BURK</name>